<dbReference type="Pfam" id="PF08332">
    <property type="entry name" value="CaMKII_AD"/>
    <property type="match status" value="1"/>
</dbReference>
<evidence type="ECO:0000313" key="2">
    <source>
        <dbReference type="EMBL" id="GAA4477692.1"/>
    </source>
</evidence>
<dbReference type="EMBL" id="BAABFB010000030">
    <property type="protein sequence ID" value="GAA4477692.1"/>
    <property type="molecule type" value="Genomic_DNA"/>
</dbReference>
<feature type="domain" description="Calcium/calmodulin-dependent protein kinase II association-domain" evidence="1">
    <location>
        <begin position="30"/>
        <end position="151"/>
    </location>
</feature>
<dbReference type="NCBIfam" id="TIGR02246">
    <property type="entry name" value="SgcJ/EcaC family oxidoreductase"/>
    <property type="match status" value="1"/>
</dbReference>
<evidence type="ECO:0000313" key="3">
    <source>
        <dbReference type="Proteomes" id="UP001501183"/>
    </source>
</evidence>
<name>A0ABP8P136_9NOCA</name>
<dbReference type="InterPro" id="IPR032710">
    <property type="entry name" value="NTF2-like_dom_sf"/>
</dbReference>
<evidence type="ECO:0000259" key="1">
    <source>
        <dbReference type="Pfam" id="PF08332"/>
    </source>
</evidence>
<dbReference type="Gene3D" id="3.10.450.50">
    <property type="match status" value="1"/>
</dbReference>
<dbReference type="Proteomes" id="UP001501183">
    <property type="component" value="Unassembled WGS sequence"/>
</dbReference>
<dbReference type="SUPFAM" id="SSF54427">
    <property type="entry name" value="NTF2-like"/>
    <property type="match status" value="1"/>
</dbReference>
<proteinExistence type="predicted"/>
<keyword evidence="2" id="KW-0808">Transferase</keyword>
<dbReference type="InterPro" id="IPR013543">
    <property type="entry name" value="Ca/CaM-dep_prot_kinase-assoc"/>
</dbReference>
<reference evidence="3" key="1">
    <citation type="journal article" date="2019" name="Int. J. Syst. Evol. Microbiol.">
        <title>The Global Catalogue of Microorganisms (GCM) 10K type strain sequencing project: providing services to taxonomists for standard genome sequencing and annotation.</title>
        <authorList>
            <consortium name="The Broad Institute Genomics Platform"/>
            <consortium name="The Broad Institute Genome Sequencing Center for Infectious Disease"/>
            <person name="Wu L."/>
            <person name="Ma J."/>
        </authorList>
    </citation>
    <scope>NUCLEOTIDE SEQUENCE [LARGE SCALE GENOMIC DNA]</scope>
    <source>
        <strain evidence="3">JCM 32206</strain>
    </source>
</reference>
<dbReference type="InterPro" id="IPR011944">
    <property type="entry name" value="Steroid_delta5-4_isomerase"/>
</dbReference>
<dbReference type="InterPro" id="IPR016887">
    <property type="entry name" value="UCP028470_steroid_isom-rel"/>
</dbReference>
<comment type="caution">
    <text evidence="2">The sequence shown here is derived from an EMBL/GenBank/DDBJ whole genome shotgun (WGS) entry which is preliminary data.</text>
</comment>
<protein>
    <submittedName>
        <fullName evidence="2">Calcium/calmodulin-dependent protein kinase type II</fullName>
    </submittedName>
</protein>
<keyword evidence="3" id="KW-1185">Reference proteome</keyword>
<dbReference type="GO" id="GO:0016301">
    <property type="term" value="F:kinase activity"/>
    <property type="evidence" value="ECO:0007669"/>
    <property type="project" value="UniProtKB-KW"/>
</dbReference>
<keyword evidence="2" id="KW-0418">Kinase</keyword>
<dbReference type="RefSeq" id="WP_345344332.1">
    <property type="nucleotide sequence ID" value="NZ_BAABFB010000030.1"/>
</dbReference>
<dbReference type="PIRSF" id="PIRSF028470">
    <property type="entry name" value="UCP028470"/>
    <property type="match status" value="1"/>
</dbReference>
<sequence length="153" mass="16655">MRTTVAGVAVLTALTVVGCSDPDDAEPPTDQQIAALFTTWNDALATGNPETVAALYAPDAVLIPTVSNEIRTDHAGIVAYFTDFLPNRPSAVIERSIIDVLDTDHAIDTGVYRFTLHKPEAVETVDARFTFVYEKRGDAWLIVNHHSSKMPES</sequence>
<accession>A0ABP8P136</accession>
<dbReference type="PROSITE" id="PS51257">
    <property type="entry name" value="PROKAR_LIPOPROTEIN"/>
    <property type="match status" value="1"/>
</dbReference>
<gene>
    <name evidence="2" type="ORF">GCM10023094_20390</name>
</gene>
<organism evidence="2 3">
    <name type="scientific">Rhodococcus olei</name>
    <dbReference type="NCBI Taxonomy" id="2161675"/>
    <lineage>
        <taxon>Bacteria</taxon>
        <taxon>Bacillati</taxon>
        <taxon>Actinomycetota</taxon>
        <taxon>Actinomycetes</taxon>
        <taxon>Mycobacteriales</taxon>
        <taxon>Nocardiaceae</taxon>
        <taxon>Rhodococcus</taxon>
    </lineage>
</organism>